<organism evidence="11">
    <name type="scientific">marine metagenome</name>
    <dbReference type="NCBI Taxonomy" id="408172"/>
    <lineage>
        <taxon>unclassified sequences</taxon>
        <taxon>metagenomes</taxon>
        <taxon>ecological metagenomes</taxon>
    </lineage>
</organism>
<dbReference type="Gene3D" id="1.10.357.140">
    <property type="entry name" value="UbiA prenyltransferase"/>
    <property type="match status" value="1"/>
</dbReference>
<proteinExistence type="inferred from homology"/>
<dbReference type="PANTHER" id="PTHR13929:SF0">
    <property type="entry name" value="UBIA PRENYLTRANSFERASE DOMAIN-CONTAINING PROTEIN 1"/>
    <property type="match status" value="1"/>
</dbReference>
<feature type="transmembrane region" description="Helical" evidence="10">
    <location>
        <begin position="237"/>
        <end position="254"/>
    </location>
</feature>
<dbReference type="InterPro" id="IPR026046">
    <property type="entry name" value="UBIAD1"/>
</dbReference>
<comment type="pathway">
    <text evidence="2">Quinol/quinone metabolism; menaquinone biosynthesis.</text>
</comment>
<evidence type="ECO:0000256" key="1">
    <source>
        <dbReference type="ARBA" id="ARBA00004141"/>
    </source>
</evidence>
<feature type="transmembrane region" description="Helical" evidence="10">
    <location>
        <begin position="167"/>
        <end position="188"/>
    </location>
</feature>
<feature type="transmembrane region" description="Helical" evidence="10">
    <location>
        <begin position="90"/>
        <end position="107"/>
    </location>
</feature>
<comment type="subcellular location">
    <subcellularLocation>
        <location evidence="1">Membrane</location>
        <topology evidence="1">Multi-pass membrane protein</topology>
    </subcellularLocation>
</comment>
<dbReference type="Pfam" id="PF01040">
    <property type="entry name" value="UbiA"/>
    <property type="match status" value="1"/>
</dbReference>
<dbReference type="FunFam" id="1.10.357.140:FF:000016">
    <property type="entry name" value="1,4-dihydroxy-2-naphthoate octaprenyltransferase"/>
    <property type="match status" value="1"/>
</dbReference>
<accession>A0A381YAX0</accession>
<keyword evidence="3" id="KW-0474">Menaquinone biosynthesis</keyword>
<dbReference type="PANTHER" id="PTHR13929">
    <property type="entry name" value="1,4-DIHYDROXY-2-NAPHTHOATE OCTAPRENYLTRANSFERASE"/>
    <property type="match status" value="1"/>
</dbReference>
<keyword evidence="8 10" id="KW-1133">Transmembrane helix</keyword>
<evidence type="ECO:0000256" key="10">
    <source>
        <dbReference type="SAM" id="Phobius"/>
    </source>
</evidence>
<dbReference type="GO" id="GO:0016020">
    <property type="term" value="C:membrane"/>
    <property type="evidence" value="ECO:0007669"/>
    <property type="project" value="UniProtKB-SubCell"/>
</dbReference>
<evidence type="ECO:0000313" key="11">
    <source>
        <dbReference type="EMBL" id="SVA74145.1"/>
    </source>
</evidence>
<dbReference type="CDD" id="cd13962">
    <property type="entry name" value="PT_UbiA_UBIAD1"/>
    <property type="match status" value="1"/>
</dbReference>
<evidence type="ECO:0000256" key="4">
    <source>
        <dbReference type="ARBA" id="ARBA00022475"/>
    </source>
</evidence>
<dbReference type="InterPro" id="IPR044878">
    <property type="entry name" value="UbiA_sf"/>
</dbReference>
<dbReference type="AlphaFoldDB" id="A0A381YAX0"/>
<dbReference type="InterPro" id="IPR004657">
    <property type="entry name" value="MenA"/>
</dbReference>
<dbReference type="GO" id="GO:0046428">
    <property type="term" value="F:1,4-dihydroxy-2-naphthoate polyprenyltransferase activity"/>
    <property type="evidence" value="ECO:0007669"/>
    <property type="project" value="InterPro"/>
</dbReference>
<dbReference type="GO" id="GO:0009234">
    <property type="term" value="P:menaquinone biosynthetic process"/>
    <property type="evidence" value="ECO:0007669"/>
    <property type="project" value="UniProtKB-UniPathway"/>
</dbReference>
<dbReference type="UniPathway" id="UPA00079"/>
<dbReference type="EMBL" id="UINC01017789">
    <property type="protein sequence ID" value="SVA74145.1"/>
    <property type="molecule type" value="Genomic_DNA"/>
</dbReference>
<reference evidence="11" key="1">
    <citation type="submission" date="2018-05" db="EMBL/GenBank/DDBJ databases">
        <authorList>
            <person name="Lanie J.A."/>
            <person name="Ng W.-L."/>
            <person name="Kazmierczak K.M."/>
            <person name="Andrzejewski T.M."/>
            <person name="Davidsen T.M."/>
            <person name="Wayne K.J."/>
            <person name="Tettelin H."/>
            <person name="Glass J.I."/>
            <person name="Rusch D."/>
            <person name="Podicherti R."/>
            <person name="Tsui H.-C.T."/>
            <person name="Winkler M.E."/>
        </authorList>
    </citation>
    <scope>NUCLEOTIDE SEQUENCE</scope>
</reference>
<keyword evidence="7 10" id="KW-0812">Transmembrane</keyword>
<keyword evidence="6" id="KW-0808">Transferase</keyword>
<dbReference type="PIRSF" id="PIRSF005355">
    <property type="entry name" value="UBIAD1"/>
    <property type="match status" value="1"/>
</dbReference>
<keyword evidence="9 10" id="KW-0472">Membrane</keyword>
<dbReference type="HAMAP" id="MF_01937">
    <property type="entry name" value="MenA_1"/>
    <property type="match status" value="1"/>
</dbReference>
<feature type="transmembrane region" description="Helical" evidence="10">
    <location>
        <begin position="266"/>
        <end position="287"/>
    </location>
</feature>
<keyword evidence="5" id="KW-0997">Cell inner membrane</keyword>
<gene>
    <name evidence="11" type="ORF">METZ01_LOCUS126999</name>
</gene>
<evidence type="ECO:0000256" key="7">
    <source>
        <dbReference type="ARBA" id="ARBA00022692"/>
    </source>
</evidence>
<name>A0A381YAX0_9ZZZZ</name>
<protein>
    <recommendedName>
        <fullName evidence="12">1,4-dihydroxy-2-naphthoate octaprenyltransferase</fullName>
    </recommendedName>
</protein>
<dbReference type="NCBIfam" id="NF004751">
    <property type="entry name" value="PRK06080.1-3"/>
    <property type="match status" value="1"/>
</dbReference>
<sequence>MNKWILAARPKTLPAAASPVILGTALSYHDGIFHSSILLMTLLAAVLIQIGANFANDVYDYQKGTDRDDRLGPKRATQSGLITPEKMKNAMWLIFSLAICVGFYLAWIGGWPIVFIGLSSIAAGIAYTGGPYPLGYHGWGDMFVFIFFGLIAVPGTYYLQAGTVTPLSFWMGAVMGLLSTAILVVNNLRDAHTDVISGKKTLAVRFGETFSKIQYALLILVPFSLPIYLWWKLENELSLLLTLFSLPIATHLIFQIFTTAGMELNYVLIRTARFLFIFTLLFSAGIIL</sequence>
<evidence type="ECO:0000256" key="3">
    <source>
        <dbReference type="ARBA" id="ARBA00022428"/>
    </source>
</evidence>
<feature type="transmembrane region" description="Helical" evidence="10">
    <location>
        <begin position="142"/>
        <end position="161"/>
    </location>
</feature>
<evidence type="ECO:0000256" key="6">
    <source>
        <dbReference type="ARBA" id="ARBA00022679"/>
    </source>
</evidence>
<evidence type="ECO:0000256" key="9">
    <source>
        <dbReference type="ARBA" id="ARBA00023136"/>
    </source>
</evidence>
<evidence type="ECO:0000256" key="2">
    <source>
        <dbReference type="ARBA" id="ARBA00004863"/>
    </source>
</evidence>
<keyword evidence="4" id="KW-1003">Cell membrane</keyword>
<feature type="transmembrane region" description="Helical" evidence="10">
    <location>
        <begin position="37"/>
        <end position="55"/>
    </location>
</feature>
<dbReference type="NCBIfam" id="TIGR00751">
    <property type="entry name" value="menA"/>
    <property type="match status" value="1"/>
</dbReference>
<evidence type="ECO:0008006" key="12">
    <source>
        <dbReference type="Google" id="ProtNLM"/>
    </source>
</evidence>
<feature type="transmembrane region" description="Helical" evidence="10">
    <location>
        <begin position="209"/>
        <end position="231"/>
    </location>
</feature>
<evidence type="ECO:0000256" key="8">
    <source>
        <dbReference type="ARBA" id="ARBA00022989"/>
    </source>
</evidence>
<evidence type="ECO:0000256" key="5">
    <source>
        <dbReference type="ARBA" id="ARBA00022519"/>
    </source>
</evidence>
<dbReference type="GO" id="GO:0042371">
    <property type="term" value="P:vitamin K biosynthetic process"/>
    <property type="evidence" value="ECO:0007669"/>
    <property type="project" value="TreeGrafter"/>
</dbReference>
<dbReference type="InterPro" id="IPR000537">
    <property type="entry name" value="UbiA_prenyltransferase"/>
</dbReference>